<dbReference type="EMBL" id="LAZR01014639">
    <property type="protein sequence ID" value="KKM16596.1"/>
    <property type="molecule type" value="Genomic_DNA"/>
</dbReference>
<name>A0A0F9HMW1_9ZZZZ</name>
<reference evidence="1" key="1">
    <citation type="journal article" date="2015" name="Nature">
        <title>Complex archaea that bridge the gap between prokaryotes and eukaryotes.</title>
        <authorList>
            <person name="Spang A."/>
            <person name="Saw J.H."/>
            <person name="Jorgensen S.L."/>
            <person name="Zaremba-Niedzwiedzka K."/>
            <person name="Martijn J."/>
            <person name="Lind A.E."/>
            <person name="van Eijk R."/>
            <person name="Schleper C."/>
            <person name="Guy L."/>
            <person name="Ettema T.J."/>
        </authorList>
    </citation>
    <scope>NUCLEOTIDE SEQUENCE</scope>
</reference>
<accession>A0A0F9HMW1</accession>
<organism evidence="1">
    <name type="scientific">marine sediment metagenome</name>
    <dbReference type="NCBI Taxonomy" id="412755"/>
    <lineage>
        <taxon>unclassified sequences</taxon>
        <taxon>metagenomes</taxon>
        <taxon>ecological metagenomes</taxon>
    </lineage>
</organism>
<dbReference type="AlphaFoldDB" id="A0A0F9HMW1"/>
<sequence length="49" mass="5673">MPTAILDTNDIIKALDFLTGNKFNINTIVNKKINKDGDLEIFWTYKKNE</sequence>
<gene>
    <name evidence="1" type="ORF">LCGC14_1684290</name>
</gene>
<proteinExistence type="predicted"/>
<comment type="caution">
    <text evidence="1">The sequence shown here is derived from an EMBL/GenBank/DDBJ whole genome shotgun (WGS) entry which is preliminary data.</text>
</comment>
<evidence type="ECO:0000313" key="1">
    <source>
        <dbReference type="EMBL" id="KKM16596.1"/>
    </source>
</evidence>
<protein>
    <submittedName>
        <fullName evidence="1">Uncharacterized protein</fullName>
    </submittedName>
</protein>